<sequence>MTMPNFLVIGAGKAGTTSLDEYLKQHPQIYISPVKEPNFFALEGEKLDFRGIGAETRINSWSVTNIENYRALFKDVKEHKAIGEVSPLYLYSPKAPDRIKHYIPEVKLIAILRNPADRAYSAYLWLFGQEREKIKDFAKALESEESRIQSNWEWIWHYRNLGFYYTQLKRYYDRFDREKIKVYLFEDLKNNGKDLIKDIYDFLEVDTIYMPDTSMKYAYSVIPPKNQILQEFLTNKNPLKEFLKTLLPANIRKPLSAKVYKKNMTQTLKISKEMRQQLIEVYREDILKLEELIQRDLSSWLAP</sequence>
<name>A0A3G9CL61_9CYAN</name>
<dbReference type="GO" id="GO:0008146">
    <property type="term" value="F:sulfotransferase activity"/>
    <property type="evidence" value="ECO:0007669"/>
    <property type="project" value="InterPro"/>
</dbReference>
<organism evidence="4">
    <name type="scientific">Phormidium sp. KS</name>
    <dbReference type="NCBI Taxonomy" id="654446"/>
    <lineage>
        <taxon>Bacteria</taxon>
        <taxon>Bacillati</taxon>
        <taxon>Cyanobacteriota</taxon>
        <taxon>Cyanophyceae</taxon>
        <taxon>Oscillatoriophycideae</taxon>
        <taxon>Oscillatoriales</taxon>
        <taxon>Oscillatoriaceae</taxon>
        <taxon>Phormidium</taxon>
    </lineage>
</organism>
<dbReference type="PANTHER" id="PTHR10605">
    <property type="entry name" value="HEPARAN SULFATE SULFOTRANSFERASE"/>
    <property type="match status" value="1"/>
</dbReference>
<dbReference type="InterPro" id="IPR027417">
    <property type="entry name" value="P-loop_NTPase"/>
</dbReference>
<keyword evidence="1 4" id="KW-0808">Transferase</keyword>
<proteinExistence type="predicted"/>
<evidence type="ECO:0000259" key="3">
    <source>
        <dbReference type="Pfam" id="PF00685"/>
    </source>
</evidence>
<dbReference type="InterPro" id="IPR037359">
    <property type="entry name" value="NST/OST"/>
</dbReference>
<dbReference type="SUPFAM" id="SSF52540">
    <property type="entry name" value="P-loop containing nucleoside triphosphate hydrolases"/>
    <property type="match status" value="1"/>
</dbReference>
<dbReference type="PANTHER" id="PTHR10605:SF56">
    <property type="entry name" value="BIFUNCTIONAL HEPARAN SULFATE N-DEACETYLASE_N-SULFOTRANSFERASE"/>
    <property type="match status" value="1"/>
</dbReference>
<dbReference type="AlphaFoldDB" id="A0A3G9CL61"/>
<dbReference type="Pfam" id="PF00685">
    <property type="entry name" value="Sulfotransfer_1"/>
    <property type="match status" value="1"/>
</dbReference>
<protein>
    <submittedName>
        <fullName evidence="4">Sulfotransferase</fullName>
    </submittedName>
</protein>
<feature type="domain" description="Sulfotransferase" evidence="3">
    <location>
        <begin position="5"/>
        <end position="206"/>
    </location>
</feature>
<dbReference type="Gene3D" id="3.40.50.300">
    <property type="entry name" value="P-loop containing nucleotide triphosphate hydrolases"/>
    <property type="match status" value="1"/>
</dbReference>
<keyword evidence="2" id="KW-0325">Glycoprotein</keyword>
<dbReference type="EMBL" id="AB992256">
    <property type="protein sequence ID" value="BAP91648.1"/>
    <property type="molecule type" value="Genomic_DNA"/>
</dbReference>
<accession>A0A3G9CL61</accession>
<reference evidence="4" key="1">
    <citation type="journal article" date="2014" name="Life">
        <title>Cellular Dynamics Drives the Emergence of Supracellular Structure in the Cyanobacterium, Phormidium sp. KS.</title>
        <authorList>
            <person name="Sato N."/>
            <person name="Katsumata Y."/>
            <person name="Sato K."/>
            <person name="Tajima N."/>
        </authorList>
    </citation>
    <scope>NUCLEOTIDE SEQUENCE</scope>
    <source>
        <strain evidence="4">KS</strain>
    </source>
</reference>
<evidence type="ECO:0000256" key="1">
    <source>
        <dbReference type="ARBA" id="ARBA00022679"/>
    </source>
</evidence>
<evidence type="ECO:0000313" key="4">
    <source>
        <dbReference type="EMBL" id="BAP91648.1"/>
    </source>
</evidence>
<evidence type="ECO:0000256" key="2">
    <source>
        <dbReference type="ARBA" id="ARBA00023180"/>
    </source>
</evidence>
<dbReference type="InterPro" id="IPR000863">
    <property type="entry name" value="Sulfotransferase_dom"/>
</dbReference>
<gene>
    <name evidence="4" type="primary">ORF303</name>
</gene>